<feature type="chain" id="PRO_5015842042" evidence="2">
    <location>
        <begin position="36"/>
        <end position="700"/>
    </location>
</feature>
<dbReference type="InterPro" id="IPR029050">
    <property type="entry name" value="Immunoprotect_excell_Ig-like"/>
</dbReference>
<protein>
    <submittedName>
        <fullName evidence="3">Uncharacterized protein</fullName>
    </submittedName>
</protein>
<sequence length="700" mass="73220">MRNSYAGSRLRRAAMTAVAALLAACAALLPLIAHAAKEGVYGNGDVFFTLENVRYSEGADDAIVRFAVALHNGGATAVDYNGYGVRVVDAAGIGHSARLTGKSVARVAAGREQSFPYEARVGKGTGTDSLRVVVFAWDRAAATGMNDIGTFSVSAAMEAAAAEGTVPEASVSLGQIDATINSDARVAFRVGTEYLVRENGEWTVYVDLTATNAGDAAVTLPAGLAIRLQDAEGRTVAAEAVDGADKTLLPGAAQRMTVKAAVPDGGATGQWSLLFANGTGTDAVVLDSLPIGGGRKAATIGEARPLKDGQGRETVSVRASSAVITETEAGLWVRADVTVSNDKPQVAALPGLSAVLQARGDDVSVPANDTGTHPAYLSQGESETYSFRALLPKGVAPDELELALFGTRGGSVSSAAAADSQRSSPAYPVLIVDLRGAETMRQDEGADYRLGDAIGLALDGKLEASVTELELYDNETYGFKTAVAKVKLTNADTVSLPLPDLGLALADDSGRVYSGTVQSGAVETLASGSSYMRTYSFMMPEADESGRYELRFYDGSDASVSPPPLGSVRLAFGDDDSSDDVWNVYPYRIELRDSDLMLNGTLGTTFAYALTFNVRLERKEPVVSDATVSKLRFDLVDPFGLVIASQSLPFQGATKLLDGGNSVTFSNLKVDQFSSTNRVLVYETVETPNGTVSRKLGALE</sequence>
<dbReference type="EMBL" id="QJVJ01000013">
    <property type="protein sequence ID" value="PYI51377.1"/>
    <property type="molecule type" value="Genomic_DNA"/>
</dbReference>
<dbReference type="RefSeq" id="WP_110842889.1">
    <property type="nucleotide sequence ID" value="NZ_QJVJ01000013.1"/>
</dbReference>
<organism evidence="3 4">
    <name type="scientific">Paenibacillus flagellatus</name>
    <dbReference type="NCBI Taxonomy" id="2211139"/>
    <lineage>
        <taxon>Bacteria</taxon>
        <taxon>Bacillati</taxon>
        <taxon>Bacillota</taxon>
        <taxon>Bacilli</taxon>
        <taxon>Bacillales</taxon>
        <taxon>Paenibacillaceae</taxon>
        <taxon>Paenibacillus</taxon>
    </lineage>
</organism>
<evidence type="ECO:0000313" key="4">
    <source>
        <dbReference type="Proteomes" id="UP000247476"/>
    </source>
</evidence>
<reference evidence="3 4" key="1">
    <citation type="submission" date="2018-05" db="EMBL/GenBank/DDBJ databases">
        <title>Paenibacillus flagellatus sp. nov., isolated from selenium mineral soil.</title>
        <authorList>
            <person name="Dai X."/>
        </authorList>
    </citation>
    <scope>NUCLEOTIDE SEQUENCE [LARGE SCALE GENOMIC DNA]</scope>
    <source>
        <strain evidence="3 4">DXL2</strain>
    </source>
</reference>
<evidence type="ECO:0000256" key="2">
    <source>
        <dbReference type="SAM" id="SignalP"/>
    </source>
</evidence>
<keyword evidence="4" id="KW-1185">Reference proteome</keyword>
<dbReference type="AlphaFoldDB" id="A0A2V5KKZ1"/>
<gene>
    <name evidence="3" type="ORF">DLM86_25465</name>
</gene>
<proteinExistence type="predicted"/>
<name>A0A2V5KKZ1_9BACL</name>
<dbReference type="PROSITE" id="PS51257">
    <property type="entry name" value="PROKAR_LIPOPROTEIN"/>
    <property type="match status" value="1"/>
</dbReference>
<dbReference type="Proteomes" id="UP000247476">
    <property type="component" value="Unassembled WGS sequence"/>
</dbReference>
<feature type="signal peptide" evidence="2">
    <location>
        <begin position="1"/>
        <end position="35"/>
    </location>
</feature>
<dbReference type="Gene3D" id="2.60.40.1240">
    <property type="match status" value="1"/>
</dbReference>
<comment type="caution">
    <text evidence="3">The sequence shown here is derived from an EMBL/GenBank/DDBJ whole genome shotgun (WGS) entry which is preliminary data.</text>
</comment>
<dbReference type="OrthoDB" id="2545931at2"/>
<accession>A0A2V5KKZ1</accession>
<evidence type="ECO:0000256" key="1">
    <source>
        <dbReference type="ARBA" id="ARBA00022729"/>
    </source>
</evidence>
<evidence type="ECO:0000313" key="3">
    <source>
        <dbReference type="EMBL" id="PYI51377.1"/>
    </source>
</evidence>
<keyword evidence="1 2" id="KW-0732">Signal</keyword>